<dbReference type="OrthoDB" id="7875768at2"/>
<proteinExistence type="predicted"/>
<dbReference type="RefSeq" id="WP_058248916.1">
    <property type="nucleotide sequence ID" value="NZ_CYSE01000008.1"/>
</dbReference>
<feature type="compositionally biased region" description="Acidic residues" evidence="1">
    <location>
        <begin position="259"/>
        <end position="269"/>
    </location>
</feature>
<feature type="region of interest" description="Disordered" evidence="1">
    <location>
        <begin position="21"/>
        <end position="105"/>
    </location>
</feature>
<dbReference type="Proteomes" id="UP000054935">
    <property type="component" value="Unassembled WGS sequence"/>
</dbReference>
<feature type="compositionally biased region" description="Low complexity" evidence="1">
    <location>
        <begin position="62"/>
        <end position="76"/>
    </location>
</feature>
<feature type="compositionally biased region" description="Acidic residues" evidence="1">
    <location>
        <begin position="228"/>
        <end position="245"/>
    </location>
</feature>
<evidence type="ECO:0000313" key="2">
    <source>
        <dbReference type="EMBL" id="CUH81495.1"/>
    </source>
</evidence>
<feature type="compositionally biased region" description="Low complexity" evidence="1">
    <location>
        <begin position="246"/>
        <end position="258"/>
    </location>
</feature>
<dbReference type="EMBL" id="CYSE01000008">
    <property type="protein sequence ID" value="CUH81495.1"/>
    <property type="molecule type" value="Genomic_DNA"/>
</dbReference>
<gene>
    <name evidence="2" type="ORF">TRN7648_03498</name>
</gene>
<reference evidence="2 3" key="1">
    <citation type="submission" date="2015-09" db="EMBL/GenBank/DDBJ databases">
        <authorList>
            <consortium name="Swine Surveillance"/>
        </authorList>
    </citation>
    <scope>NUCLEOTIDE SEQUENCE [LARGE SCALE GENOMIC DNA]</scope>
    <source>
        <strain evidence="2 3">CECT 7648</strain>
    </source>
</reference>
<dbReference type="STRING" id="441103.TRN7648_03498"/>
<feature type="region of interest" description="Disordered" evidence="1">
    <location>
        <begin position="199"/>
        <end position="313"/>
    </location>
</feature>
<evidence type="ECO:0000313" key="3">
    <source>
        <dbReference type="Proteomes" id="UP000054935"/>
    </source>
</evidence>
<protein>
    <submittedName>
        <fullName evidence="2">Uncharacterized protein</fullName>
    </submittedName>
</protein>
<organism evidence="2 3">
    <name type="scientific">Tropicibacter naphthalenivorans</name>
    <dbReference type="NCBI Taxonomy" id="441103"/>
    <lineage>
        <taxon>Bacteria</taxon>
        <taxon>Pseudomonadati</taxon>
        <taxon>Pseudomonadota</taxon>
        <taxon>Alphaproteobacteria</taxon>
        <taxon>Rhodobacterales</taxon>
        <taxon>Roseobacteraceae</taxon>
        <taxon>Tropicibacter</taxon>
    </lineage>
</organism>
<sequence>MSDPVTNVEIEDVLSSIRRLVSEDSRPRPAAKPAQPDRLVLTPSLRVQDAPVPEVEKGSGPEAAADTAATSAEVADGPMLLTDPDPDSISSPDEETSVDAGPLDLGALQAELQAELARDAADRDDPVADVHVAEIEVAEVMEAQEPSADDAEAASDQDFADLLAEVAVAEEDAPVEAKPSAVGILSSLIEEELARFREAAKANAVEEAEEPTEAELSEPDPEHVQPEEAQEEAPQEPQAEPDQDWDAPQPEQAWAEPQQEAEEDEEDAPVDLAQAERDFDLGDTHADETELLEALGEALAGPETPVAEVPRDVKGESLEDKIAALEELVGRKQDDWDIEADAEAPATFIRRAPEPLAWEDHTPDVDEVRETLTAPMQELDDIEASYDEPAVAEPQVQALSLDLDDEALRAMVSQIIRQELQGALGERITRNVRKLVRREIHRVLMSQDYD</sequence>
<accession>A0A0P1H0X5</accession>
<name>A0A0P1H0X5_9RHOB</name>
<keyword evidence="3" id="KW-1185">Reference proteome</keyword>
<evidence type="ECO:0000256" key="1">
    <source>
        <dbReference type="SAM" id="MobiDB-lite"/>
    </source>
</evidence>
<dbReference type="AlphaFoldDB" id="A0A0P1H0X5"/>
<feature type="compositionally biased region" description="Basic and acidic residues" evidence="1">
    <location>
        <begin position="274"/>
        <end position="288"/>
    </location>
</feature>
<feature type="compositionally biased region" description="Acidic residues" evidence="1">
    <location>
        <begin position="206"/>
        <end position="219"/>
    </location>
</feature>